<evidence type="ECO:0000256" key="1">
    <source>
        <dbReference type="SAM" id="Phobius"/>
    </source>
</evidence>
<comment type="caution">
    <text evidence="3">The sequence shown here is derived from an EMBL/GenBank/DDBJ whole genome shotgun (WGS) entry which is preliminary data.</text>
</comment>
<accession>A0ABP4UEV0</accession>
<dbReference type="Gene3D" id="3.40.50.1820">
    <property type="entry name" value="alpha/beta hydrolase"/>
    <property type="match status" value="1"/>
</dbReference>
<keyword evidence="1" id="KW-0472">Membrane</keyword>
<organism evidence="3 4">
    <name type="scientific">Dietzia cercidiphylli</name>
    <dbReference type="NCBI Taxonomy" id="498199"/>
    <lineage>
        <taxon>Bacteria</taxon>
        <taxon>Bacillati</taxon>
        <taxon>Actinomycetota</taxon>
        <taxon>Actinomycetes</taxon>
        <taxon>Mycobacteriales</taxon>
        <taxon>Dietziaceae</taxon>
        <taxon>Dietzia</taxon>
    </lineage>
</organism>
<dbReference type="Proteomes" id="UP001500383">
    <property type="component" value="Unassembled WGS sequence"/>
</dbReference>
<gene>
    <name evidence="3" type="ORF">GCM10009831_09310</name>
</gene>
<proteinExistence type="predicted"/>
<evidence type="ECO:0000313" key="3">
    <source>
        <dbReference type="EMBL" id="GAA1702270.1"/>
    </source>
</evidence>
<feature type="transmembrane region" description="Helical" evidence="1">
    <location>
        <begin position="23"/>
        <end position="41"/>
    </location>
</feature>
<dbReference type="EMBL" id="BAAAQG010000003">
    <property type="protein sequence ID" value="GAA1702270.1"/>
    <property type="molecule type" value="Genomic_DNA"/>
</dbReference>
<dbReference type="InterPro" id="IPR000073">
    <property type="entry name" value="AB_hydrolase_1"/>
</dbReference>
<sequence>MIAAVVLFLPVLLLPLTTSVPMWAWLPLLLLGLFALLWLILRRRRRAVRPMAVGVMALAAIVAVLASQTLAITPPITGSDGEPVPGSVAEMEAVELNGSEQWITIRGHDASNPVLLNLGMGGPGGGGFFNSTEFRPLEEHFTVVNWDEPGTGKSYGAVPFDDLDRERFVADATALTNHLRERFGQDKIYIYGVSWSSILGIWLAQEHPELFHAFISSGQMVNTTENDRMGYQLALDHLEEQGDTGRAETLRNNGPPPYYGDAVVWPYVDFLDVLNEMMGVPRYTLVVPLLGLLVPEYGYVDTINHTRGLINSFNAVYPQLEDLDFVDQAPELEVPVFFFVGRHDVNAMPTLVEEYYDELSAPEKRLIWLEGGHGLGSADNKDVFVDVMLDEVRPLSQ</sequence>
<protein>
    <submittedName>
        <fullName evidence="3">Alpha/beta hydrolase</fullName>
    </submittedName>
</protein>
<evidence type="ECO:0000259" key="2">
    <source>
        <dbReference type="Pfam" id="PF00561"/>
    </source>
</evidence>
<dbReference type="SUPFAM" id="SSF53474">
    <property type="entry name" value="alpha/beta-Hydrolases"/>
    <property type="match status" value="1"/>
</dbReference>
<evidence type="ECO:0000313" key="4">
    <source>
        <dbReference type="Proteomes" id="UP001500383"/>
    </source>
</evidence>
<dbReference type="Pfam" id="PF00561">
    <property type="entry name" value="Abhydrolase_1"/>
    <property type="match status" value="1"/>
</dbReference>
<feature type="domain" description="AB hydrolase-1" evidence="2">
    <location>
        <begin position="113"/>
        <end position="238"/>
    </location>
</feature>
<keyword evidence="4" id="KW-1185">Reference proteome</keyword>
<dbReference type="GO" id="GO:0016787">
    <property type="term" value="F:hydrolase activity"/>
    <property type="evidence" value="ECO:0007669"/>
    <property type="project" value="UniProtKB-KW"/>
</dbReference>
<dbReference type="InterPro" id="IPR029058">
    <property type="entry name" value="AB_hydrolase_fold"/>
</dbReference>
<reference evidence="4" key="1">
    <citation type="journal article" date="2019" name="Int. J. Syst. Evol. Microbiol.">
        <title>The Global Catalogue of Microorganisms (GCM) 10K type strain sequencing project: providing services to taxonomists for standard genome sequencing and annotation.</title>
        <authorList>
            <consortium name="The Broad Institute Genomics Platform"/>
            <consortium name="The Broad Institute Genome Sequencing Center for Infectious Disease"/>
            <person name="Wu L."/>
            <person name="Ma J."/>
        </authorList>
    </citation>
    <scope>NUCLEOTIDE SEQUENCE [LARGE SCALE GENOMIC DNA]</scope>
    <source>
        <strain evidence="4">JCM 16002</strain>
    </source>
</reference>
<keyword evidence="3" id="KW-0378">Hydrolase</keyword>
<keyword evidence="1" id="KW-0812">Transmembrane</keyword>
<feature type="transmembrane region" description="Helical" evidence="1">
    <location>
        <begin position="53"/>
        <end position="72"/>
    </location>
</feature>
<name>A0ABP4UEV0_9ACTN</name>
<keyword evidence="1" id="KW-1133">Transmembrane helix</keyword>